<comment type="caution">
    <text evidence="3">The sequence shown here is derived from an EMBL/GenBank/DDBJ whole genome shotgun (WGS) entry which is preliminary data.</text>
</comment>
<dbReference type="RefSeq" id="WP_185130990.1">
    <property type="nucleotide sequence ID" value="NZ_JACJVO010000025.1"/>
</dbReference>
<dbReference type="EMBL" id="JACJVO010000025">
    <property type="protein sequence ID" value="MBB6733325.1"/>
    <property type="molecule type" value="Genomic_DNA"/>
</dbReference>
<evidence type="ECO:0000313" key="3">
    <source>
        <dbReference type="EMBL" id="MBB6733325.1"/>
    </source>
</evidence>
<dbReference type="PANTHER" id="PTHR48100">
    <property type="entry name" value="BROAD-SPECIFICITY PHOSPHATASE YOR283W-RELATED"/>
    <property type="match status" value="1"/>
</dbReference>
<proteinExistence type="predicted"/>
<dbReference type="SUPFAM" id="SSF53254">
    <property type="entry name" value="Phosphoglycerate mutase-like"/>
    <property type="match status" value="1"/>
</dbReference>
<dbReference type="Pfam" id="PF00300">
    <property type="entry name" value="His_Phos_1"/>
    <property type="match status" value="1"/>
</dbReference>
<dbReference type="InterPro" id="IPR013078">
    <property type="entry name" value="His_Pase_superF_clade-1"/>
</dbReference>
<keyword evidence="4" id="KW-1185">Reference proteome</keyword>
<protein>
    <submittedName>
        <fullName evidence="3">Histidine phosphatase family protein</fullName>
    </submittedName>
</protein>
<feature type="binding site" evidence="2">
    <location>
        <position position="58"/>
    </location>
    <ligand>
        <name>substrate</name>
    </ligand>
</feature>
<dbReference type="SMART" id="SM00855">
    <property type="entry name" value="PGAM"/>
    <property type="match status" value="1"/>
</dbReference>
<dbReference type="Gene3D" id="3.40.50.1240">
    <property type="entry name" value="Phosphoglycerate mutase-like"/>
    <property type="match status" value="1"/>
</dbReference>
<dbReference type="PANTHER" id="PTHR48100:SF1">
    <property type="entry name" value="HISTIDINE PHOSPHATASE FAMILY PROTEIN-RELATED"/>
    <property type="match status" value="1"/>
</dbReference>
<dbReference type="CDD" id="cd07067">
    <property type="entry name" value="HP_PGM_like"/>
    <property type="match status" value="1"/>
</dbReference>
<sequence length="193" mass="22160">MATITFVRHGITDHNVEKRAQGHTQNPLNETGRAQAALVAKRLAGTEWDVFVSSDLRRARETSELISAAIGKSVDFYDRRLREMDRGKIADTTESERIERWGVDWRQLDMEQETHESMRARGVSFVEEVSSRFAGKRILVVTHGYFLGQTLKALMQDESTGNELRNTSVTTIERRDGRWNYLLYDCVRHLSGE</sequence>
<dbReference type="GO" id="GO:0005737">
    <property type="term" value="C:cytoplasm"/>
    <property type="evidence" value="ECO:0007669"/>
    <property type="project" value="TreeGrafter"/>
</dbReference>
<gene>
    <name evidence="3" type="ORF">H7C18_20590</name>
</gene>
<dbReference type="AlphaFoldDB" id="A0A7X0SNL7"/>
<accession>A0A7X0SNL7</accession>
<feature type="active site" description="Tele-phosphohistidine intermediate" evidence="1">
    <location>
        <position position="9"/>
    </location>
</feature>
<dbReference type="GO" id="GO:0016791">
    <property type="term" value="F:phosphatase activity"/>
    <property type="evidence" value="ECO:0007669"/>
    <property type="project" value="TreeGrafter"/>
</dbReference>
<evidence type="ECO:0000256" key="1">
    <source>
        <dbReference type="PIRSR" id="PIRSR613078-1"/>
    </source>
</evidence>
<evidence type="ECO:0000256" key="2">
    <source>
        <dbReference type="PIRSR" id="PIRSR613078-2"/>
    </source>
</evidence>
<feature type="binding site" evidence="2">
    <location>
        <begin position="8"/>
        <end position="15"/>
    </location>
    <ligand>
        <name>substrate</name>
    </ligand>
</feature>
<dbReference type="InterPro" id="IPR050275">
    <property type="entry name" value="PGM_Phosphatase"/>
</dbReference>
<reference evidence="3 4" key="1">
    <citation type="submission" date="2020-08" db="EMBL/GenBank/DDBJ databases">
        <title>Cohnella phylogeny.</title>
        <authorList>
            <person name="Dunlap C."/>
        </authorList>
    </citation>
    <scope>NUCLEOTIDE SEQUENCE [LARGE SCALE GENOMIC DNA]</scope>
    <source>
        <strain evidence="3 4">CBP 2801</strain>
    </source>
</reference>
<evidence type="ECO:0000313" key="4">
    <source>
        <dbReference type="Proteomes" id="UP000564644"/>
    </source>
</evidence>
<dbReference type="Proteomes" id="UP000564644">
    <property type="component" value="Unassembled WGS sequence"/>
</dbReference>
<dbReference type="InterPro" id="IPR029033">
    <property type="entry name" value="His_PPase_superfam"/>
</dbReference>
<feature type="active site" description="Proton donor/acceptor" evidence="1">
    <location>
        <position position="83"/>
    </location>
</feature>
<organism evidence="3 4">
    <name type="scientific">Cohnella zeiphila</name>
    <dbReference type="NCBI Taxonomy" id="2761120"/>
    <lineage>
        <taxon>Bacteria</taxon>
        <taxon>Bacillati</taxon>
        <taxon>Bacillota</taxon>
        <taxon>Bacilli</taxon>
        <taxon>Bacillales</taxon>
        <taxon>Paenibacillaceae</taxon>
        <taxon>Cohnella</taxon>
    </lineage>
</organism>
<name>A0A7X0SNL7_9BACL</name>